<accession>A0A9W7SLC3</accession>
<keyword evidence="2" id="KW-1185">Reference proteome</keyword>
<reference evidence="1 2" key="2">
    <citation type="journal article" date="2021" name="Curr. Genet.">
        <title>Genetic response to nitrogen starvation in the aggressive Eucalyptus foliar pathogen Teratosphaeria destructans.</title>
        <authorList>
            <person name="Havenga M."/>
            <person name="Wingfield B.D."/>
            <person name="Wingfield M.J."/>
            <person name="Dreyer L.L."/>
            <person name="Roets F."/>
            <person name="Aylward J."/>
        </authorList>
    </citation>
    <scope>NUCLEOTIDE SEQUENCE [LARGE SCALE GENOMIC DNA]</scope>
    <source>
        <strain evidence="1">CMW44962</strain>
    </source>
</reference>
<comment type="caution">
    <text evidence="1">The sequence shown here is derived from an EMBL/GenBank/DDBJ whole genome shotgun (WGS) entry which is preliminary data.</text>
</comment>
<protein>
    <submittedName>
        <fullName evidence="1">Uncharacterized protein</fullName>
    </submittedName>
</protein>
<sequence>MPRASVQGYLANQAPILIVLTNVETDVAVTYSVEAYGPVYDGVTVPFAVLFPGLNVTVSTGSVLVEGEV</sequence>
<organism evidence="1 2">
    <name type="scientific">Teratosphaeria destructans</name>
    <dbReference type="NCBI Taxonomy" id="418781"/>
    <lineage>
        <taxon>Eukaryota</taxon>
        <taxon>Fungi</taxon>
        <taxon>Dikarya</taxon>
        <taxon>Ascomycota</taxon>
        <taxon>Pezizomycotina</taxon>
        <taxon>Dothideomycetes</taxon>
        <taxon>Dothideomycetidae</taxon>
        <taxon>Mycosphaerellales</taxon>
        <taxon>Teratosphaeriaceae</taxon>
        <taxon>Teratosphaeria</taxon>
    </lineage>
</organism>
<dbReference type="EMBL" id="RIBY02002256">
    <property type="protein sequence ID" value="KAH9821427.1"/>
    <property type="molecule type" value="Genomic_DNA"/>
</dbReference>
<evidence type="ECO:0000313" key="1">
    <source>
        <dbReference type="EMBL" id="KAH9821427.1"/>
    </source>
</evidence>
<gene>
    <name evidence="1" type="ORF">Tdes44962_MAKER04916</name>
</gene>
<dbReference type="Proteomes" id="UP001138500">
    <property type="component" value="Unassembled WGS sequence"/>
</dbReference>
<evidence type="ECO:0000313" key="2">
    <source>
        <dbReference type="Proteomes" id="UP001138500"/>
    </source>
</evidence>
<proteinExistence type="predicted"/>
<name>A0A9W7SLC3_9PEZI</name>
<reference evidence="1 2" key="1">
    <citation type="journal article" date="2018" name="IMA Fungus">
        <title>IMA Genome-F 10: Nine draft genome sequences of Claviceps purpurea s.lat., including C. arundinis, C. humidiphila, and C. cf. spartinae, pseudomolecules for the pitch canker pathogen Fusarium circinatum, draft genome of Davidsoniella eucalypti, Grosmannia galeiformis, Quambalaria eucalypti, and Teratosphaeria destructans.</title>
        <authorList>
            <person name="Wingfield B.D."/>
            <person name="Liu M."/>
            <person name="Nguyen H.D."/>
            <person name="Lane F.A."/>
            <person name="Morgan S.W."/>
            <person name="De Vos L."/>
            <person name="Wilken P.M."/>
            <person name="Duong T.A."/>
            <person name="Aylward J."/>
            <person name="Coetzee M.P."/>
            <person name="Dadej K."/>
            <person name="De Beer Z.W."/>
            <person name="Findlay W."/>
            <person name="Havenga M."/>
            <person name="Kolarik M."/>
            <person name="Menzies J.G."/>
            <person name="Naidoo K."/>
            <person name="Pochopski O."/>
            <person name="Shoukouhi P."/>
            <person name="Santana Q.C."/>
            <person name="Seifert K.A."/>
            <person name="Soal N."/>
            <person name="Steenkamp E.T."/>
            <person name="Tatham C.T."/>
            <person name="van der Nest M.A."/>
            <person name="Wingfield M.J."/>
        </authorList>
    </citation>
    <scope>NUCLEOTIDE SEQUENCE [LARGE SCALE GENOMIC DNA]</scope>
    <source>
        <strain evidence="1">CMW44962</strain>
    </source>
</reference>
<dbReference type="AlphaFoldDB" id="A0A9W7SLC3"/>